<keyword evidence="11" id="KW-1185">Reference proteome</keyword>
<comment type="catalytic activity">
    <reaction evidence="1">
        <text>a 1-acyl-sn-glycero-3-phosphate + an acyl-CoA = a 1,2-diacyl-sn-glycero-3-phosphate + CoA</text>
        <dbReference type="Rhea" id="RHEA:19709"/>
        <dbReference type="ChEBI" id="CHEBI:57287"/>
        <dbReference type="ChEBI" id="CHEBI:57970"/>
        <dbReference type="ChEBI" id="CHEBI:58342"/>
        <dbReference type="ChEBI" id="CHEBI:58608"/>
        <dbReference type="EC" id="2.3.1.51"/>
    </reaction>
</comment>
<dbReference type="InterPro" id="IPR002123">
    <property type="entry name" value="Plipid/glycerol_acylTrfase"/>
</dbReference>
<comment type="pathway">
    <text evidence="2">Phospholipid metabolism; CDP-diacylglycerol biosynthesis; CDP-diacylglycerol from sn-glycerol 3-phosphate: step 2/3.</text>
</comment>
<accession>A0ABD3UKQ5</accession>
<dbReference type="CDD" id="cd07990">
    <property type="entry name" value="LPLAT_LCLAT1-like"/>
    <property type="match status" value="1"/>
</dbReference>
<evidence type="ECO:0000259" key="9">
    <source>
        <dbReference type="SMART" id="SM00563"/>
    </source>
</evidence>
<keyword evidence="8" id="KW-0472">Membrane</keyword>
<evidence type="ECO:0000256" key="5">
    <source>
        <dbReference type="ARBA" id="ARBA00013211"/>
    </source>
</evidence>
<keyword evidence="8" id="KW-0812">Transmembrane</keyword>
<evidence type="ECO:0000256" key="3">
    <source>
        <dbReference type="ARBA" id="ARBA00005189"/>
    </source>
</evidence>
<keyword evidence="7" id="KW-0012">Acyltransferase</keyword>
<comment type="caution">
    <text evidence="10">The sequence shown here is derived from an EMBL/GenBank/DDBJ whole genome shotgun (WGS) entry which is preliminary data.</text>
</comment>
<evidence type="ECO:0000256" key="1">
    <source>
        <dbReference type="ARBA" id="ARBA00001141"/>
    </source>
</evidence>
<comment type="pathway">
    <text evidence="3">Lipid metabolism.</text>
</comment>
<evidence type="ECO:0000256" key="2">
    <source>
        <dbReference type="ARBA" id="ARBA00004728"/>
    </source>
</evidence>
<dbReference type="SUPFAM" id="SSF69593">
    <property type="entry name" value="Glycerol-3-phosphate (1)-acyltransferase"/>
    <property type="match status" value="1"/>
</dbReference>
<name>A0ABD3UKQ5_9LAMI</name>
<feature type="transmembrane region" description="Helical" evidence="8">
    <location>
        <begin position="6"/>
        <end position="36"/>
    </location>
</feature>
<proteinExistence type="inferred from homology"/>
<dbReference type="InterPro" id="IPR032098">
    <property type="entry name" value="Acyltransf_C"/>
</dbReference>
<dbReference type="GO" id="GO:0003841">
    <property type="term" value="F:1-acylglycerol-3-phosphate O-acyltransferase activity"/>
    <property type="evidence" value="ECO:0007669"/>
    <property type="project" value="UniProtKB-EC"/>
</dbReference>
<organism evidence="10 11">
    <name type="scientific">Penstemon smallii</name>
    <dbReference type="NCBI Taxonomy" id="265156"/>
    <lineage>
        <taxon>Eukaryota</taxon>
        <taxon>Viridiplantae</taxon>
        <taxon>Streptophyta</taxon>
        <taxon>Embryophyta</taxon>
        <taxon>Tracheophyta</taxon>
        <taxon>Spermatophyta</taxon>
        <taxon>Magnoliopsida</taxon>
        <taxon>eudicotyledons</taxon>
        <taxon>Gunneridae</taxon>
        <taxon>Pentapetalae</taxon>
        <taxon>asterids</taxon>
        <taxon>lamiids</taxon>
        <taxon>Lamiales</taxon>
        <taxon>Plantaginaceae</taxon>
        <taxon>Cheloneae</taxon>
        <taxon>Penstemon</taxon>
    </lineage>
</organism>
<keyword evidence="8" id="KW-1133">Transmembrane helix</keyword>
<dbReference type="PANTHER" id="PTHR10983:SF24">
    <property type="entry name" value="1-ACYLGLYCEROL-3-PHOSPHATE O-ACYLTRANSFERASE 3, ISOFORM E-RELATED"/>
    <property type="match status" value="1"/>
</dbReference>
<dbReference type="EMBL" id="JBJXBP010000001">
    <property type="protein sequence ID" value="KAL3850116.1"/>
    <property type="molecule type" value="Genomic_DNA"/>
</dbReference>
<feature type="transmembrane region" description="Helical" evidence="8">
    <location>
        <begin position="331"/>
        <end position="355"/>
    </location>
</feature>
<dbReference type="SMART" id="SM00563">
    <property type="entry name" value="PlsC"/>
    <property type="match status" value="1"/>
</dbReference>
<evidence type="ECO:0000256" key="4">
    <source>
        <dbReference type="ARBA" id="ARBA00008655"/>
    </source>
</evidence>
<feature type="domain" description="Phospholipid/glycerol acyltransferase" evidence="9">
    <location>
        <begin position="85"/>
        <end position="207"/>
    </location>
</feature>
<dbReference type="Pfam" id="PF01553">
    <property type="entry name" value="Acyltransferase"/>
    <property type="match status" value="1"/>
</dbReference>
<keyword evidence="6" id="KW-0808">Transferase</keyword>
<comment type="similarity">
    <text evidence="4">Belongs to the 1-acyl-sn-glycerol-3-phosphate acyltransferase family.</text>
</comment>
<dbReference type="AlphaFoldDB" id="A0ABD3UKQ5"/>
<evidence type="ECO:0000256" key="6">
    <source>
        <dbReference type="ARBA" id="ARBA00022679"/>
    </source>
</evidence>
<dbReference type="PANTHER" id="PTHR10983">
    <property type="entry name" value="1-ACYLGLYCEROL-3-PHOSPHATE ACYLTRANSFERASE-RELATED"/>
    <property type="match status" value="1"/>
</dbReference>
<sequence>MAIAAAVILPIGLIFLLSGLIINLIQAILFVLVCPLSKNTYRRINKRIIELLWLEFIWLFDWWANIKVELFTDQETFELMGKERALLVPNHRSDIDWLVGLVLAERSGCLGSSLALIKRSSMFLPVVGWSMWFSGYIFLERNWSKDENTMNSGFEELHDFPLPYWLALFVEGTRFTQAKLVAAQDYAASAGLPIPRNVLIPRTKGFVTAVTHLRSHDPAPVIYNIAVAIPRDEPQPTLLRMFRGRSSVVHVHLERHLLRELPETSSGIAQWCKDMFVAKDELLDRHLAMNTFGDKIRHDIGRPKKSLLVVILWSCALIFAAVKFFEFCTFSWGEIAFCALFLALVMILMQIFIVFSQAEHSSPPNVSSQPDQLNEALLKA</sequence>
<gene>
    <name evidence="10" type="ORF">ACJIZ3_011998</name>
</gene>
<feature type="transmembrane region" description="Helical" evidence="8">
    <location>
        <begin position="307"/>
        <end position="325"/>
    </location>
</feature>
<dbReference type="Pfam" id="PF16076">
    <property type="entry name" value="Acyltransf_C"/>
    <property type="match status" value="1"/>
</dbReference>
<protein>
    <recommendedName>
        <fullName evidence="5">1-acylglycerol-3-phosphate O-acyltransferase</fullName>
        <ecNumber evidence="5">2.3.1.51</ecNumber>
    </recommendedName>
</protein>
<evidence type="ECO:0000256" key="7">
    <source>
        <dbReference type="ARBA" id="ARBA00023315"/>
    </source>
</evidence>
<evidence type="ECO:0000313" key="10">
    <source>
        <dbReference type="EMBL" id="KAL3850116.1"/>
    </source>
</evidence>
<dbReference type="EC" id="2.3.1.51" evidence="5"/>
<dbReference type="Proteomes" id="UP001634393">
    <property type="component" value="Unassembled WGS sequence"/>
</dbReference>
<evidence type="ECO:0000313" key="11">
    <source>
        <dbReference type="Proteomes" id="UP001634393"/>
    </source>
</evidence>
<reference evidence="10 11" key="1">
    <citation type="submission" date="2024-12" db="EMBL/GenBank/DDBJ databases">
        <title>The unique morphological basis and parallel evolutionary history of personate flowers in Penstemon.</title>
        <authorList>
            <person name="Depatie T.H."/>
            <person name="Wessinger C.A."/>
        </authorList>
    </citation>
    <scope>NUCLEOTIDE SEQUENCE [LARGE SCALE GENOMIC DNA]</scope>
    <source>
        <strain evidence="10">WTNN_2</strain>
        <tissue evidence="10">Leaf</tissue>
    </source>
</reference>
<evidence type="ECO:0000256" key="8">
    <source>
        <dbReference type="SAM" id="Phobius"/>
    </source>
</evidence>